<dbReference type="OrthoDB" id="3671213at2"/>
<dbReference type="AlphaFoldDB" id="A0A1N7FQI0"/>
<dbReference type="Proteomes" id="UP000186218">
    <property type="component" value="Unassembled WGS sequence"/>
</dbReference>
<dbReference type="InterPro" id="IPR024344">
    <property type="entry name" value="MDMPI_metal-binding"/>
</dbReference>
<evidence type="ECO:0000259" key="1">
    <source>
        <dbReference type="Pfam" id="PF07398"/>
    </source>
</evidence>
<dbReference type="InterPro" id="IPR010872">
    <property type="entry name" value="MDMPI_C-term_domain"/>
</dbReference>
<dbReference type="EMBL" id="FTNT01000006">
    <property type="protein sequence ID" value="SIS02581.1"/>
    <property type="molecule type" value="Genomic_DNA"/>
</dbReference>
<protein>
    <submittedName>
        <fullName evidence="3">TIGR03083 family protein</fullName>
    </submittedName>
</protein>
<dbReference type="Pfam" id="PF11716">
    <property type="entry name" value="MDMPI_N"/>
    <property type="match status" value="1"/>
</dbReference>
<proteinExistence type="predicted"/>
<name>A0A1N7FQI0_9NOCA</name>
<dbReference type="PANTHER" id="PTHR40758:SF1">
    <property type="entry name" value="CONSERVED PROTEIN"/>
    <property type="match status" value="1"/>
</dbReference>
<feature type="domain" description="Mycothiol-dependent maleylpyruvate isomerase metal-binding" evidence="2">
    <location>
        <begin position="15"/>
        <end position="127"/>
    </location>
</feature>
<dbReference type="NCBIfam" id="TIGR03083">
    <property type="entry name" value="maleylpyruvate isomerase family mycothiol-dependent enzyme"/>
    <property type="match status" value="1"/>
</dbReference>
<dbReference type="SUPFAM" id="SSF109854">
    <property type="entry name" value="DinB/YfiT-like putative metalloenzymes"/>
    <property type="match status" value="1"/>
</dbReference>
<evidence type="ECO:0000313" key="4">
    <source>
        <dbReference type="Proteomes" id="UP000186218"/>
    </source>
</evidence>
<evidence type="ECO:0000313" key="3">
    <source>
        <dbReference type="EMBL" id="SIS02581.1"/>
    </source>
</evidence>
<dbReference type="Pfam" id="PF07398">
    <property type="entry name" value="MDMPI_C"/>
    <property type="match status" value="1"/>
</dbReference>
<dbReference type="GO" id="GO:0005886">
    <property type="term" value="C:plasma membrane"/>
    <property type="evidence" value="ECO:0007669"/>
    <property type="project" value="TreeGrafter"/>
</dbReference>
<accession>A0A1N7FQI0</accession>
<dbReference type="Gene3D" id="1.20.120.450">
    <property type="entry name" value="dinb family like domain"/>
    <property type="match status" value="1"/>
</dbReference>
<sequence>MTVERWSAAIEDDGSALAATAVDALGLDVPTCPEWTVHDLLGHVGAVHRWAADCVSGADRRRGLSAIEVPTGAEVLTWYVAGRDELLAALADRSPDDLVKTFVGERPATFWYRRQANELAIHRWDLESATRPGEQRTIDVEQAADIVDEWLALFVPRFVELGPGVPSELVGRTLHLHGTDDDVTHDTEWFWTVTPTGFEYRREHAKADAAVRAAASDLALAVYHRRSLADLDVVGDTDTAAAILDLIHIS</sequence>
<dbReference type="STRING" id="1344003.SAMN05445060_2193"/>
<gene>
    <name evidence="3" type="ORF">SAMN05445060_2193</name>
</gene>
<keyword evidence="4" id="KW-1185">Reference proteome</keyword>
<dbReference type="InterPro" id="IPR034660">
    <property type="entry name" value="DinB/YfiT-like"/>
</dbReference>
<feature type="domain" description="MDMPI C-terminal" evidence="1">
    <location>
        <begin position="142"/>
        <end position="241"/>
    </location>
</feature>
<dbReference type="InterPro" id="IPR017517">
    <property type="entry name" value="Maleyloyr_isom"/>
</dbReference>
<organism evidence="3 4">
    <name type="scientific">Williamsia sterculiae</name>
    <dbReference type="NCBI Taxonomy" id="1344003"/>
    <lineage>
        <taxon>Bacteria</taxon>
        <taxon>Bacillati</taxon>
        <taxon>Actinomycetota</taxon>
        <taxon>Actinomycetes</taxon>
        <taxon>Mycobacteriales</taxon>
        <taxon>Nocardiaceae</taxon>
        <taxon>Williamsia</taxon>
    </lineage>
</organism>
<evidence type="ECO:0000259" key="2">
    <source>
        <dbReference type="Pfam" id="PF11716"/>
    </source>
</evidence>
<reference evidence="3 4" key="1">
    <citation type="submission" date="2017-01" db="EMBL/GenBank/DDBJ databases">
        <authorList>
            <person name="Mah S.A."/>
            <person name="Swanson W.J."/>
            <person name="Moy G.W."/>
            <person name="Vacquier V.D."/>
        </authorList>
    </citation>
    <scope>NUCLEOTIDE SEQUENCE [LARGE SCALE GENOMIC DNA]</scope>
    <source>
        <strain evidence="3 4">CPCC 203464</strain>
    </source>
</reference>
<dbReference type="PANTHER" id="PTHR40758">
    <property type="entry name" value="CONSERVED PROTEIN"/>
    <property type="match status" value="1"/>
</dbReference>
<dbReference type="GO" id="GO:0046872">
    <property type="term" value="F:metal ion binding"/>
    <property type="evidence" value="ECO:0007669"/>
    <property type="project" value="InterPro"/>
</dbReference>